<dbReference type="GO" id="GO:0047617">
    <property type="term" value="F:fatty acyl-CoA hydrolase activity"/>
    <property type="evidence" value="ECO:0007669"/>
    <property type="project" value="TreeGrafter"/>
</dbReference>
<dbReference type="CDD" id="cd00586">
    <property type="entry name" value="4HBT"/>
    <property type="match status" value="1"/>
</dbReference>
<dbReference type="PANTHER" id="PTHR31793:SF2">
    <property type="entry name" value="BLR1345 PROTEIN"/>
    <property type="match status" value="1"/>
</dbReference>
<organism evidence="1 2">
    <name type="scientific">Denitrobaculum tricleocarpae</name>
    <dbReference type="NCBI Taxonomy" id="2591009"/>
    <lineage>
        <taxon>Bacteria</taxon>
        <taxon>Pseudomonadati</taxon>
        <taxon>Pseudomonadota</taxon>
        <taxon>Alphaproteobacteria</taxon>
        <taxon>Rhodospirillales</taxon>
        <taxon>Rhodospirillaceae</taxon>
        <taxon>Denitrobaculum</taxon>
    </lineage>
</organism>
<keyword evidence="2" id="KW-1185">Reference proteome</keyword>
<evidence type="ECO:0000313" key="2">
    <source>
        <dbReference type="Proteomes" id="UP000315252"/>
    </source>
</evidence>
<gene>
    <name evidence="1" type="ORF">FKG95_27205</name>
</gene>
<dbReference type="RefSeq" id="WP_142899619.1">
    <property type="nucleotide sequence ID" value="NZ_ML660066.1"/>
</dbReference>
<dbReference type="Proteomes" id="UP000315252">
    <property type="component" value="Unassembled WGS sequence"/>
</dbReference>
<dbReference type="AlphaFoldDB" id="A0A545T0S3"/>
<dbReference type="InterPro" id="IPR050563">
    <property type="entry name" value="4-hydroxybenzoyl-CoA_TE"/>
</dbReference>
<accession>A0A545T0S3</accession>
<dbReference type="PANTHER" id="PTHR31793">
    <property type="entry name" value="4-HYDROXYBENZOYL-COA THIOESTERASE FAMILY MEMBER"/>
    <property type="match status" value="1"/>
</dbReference>
<proteinExistence type="predicted"/>
<dbReference type="Gene3D" id="3.10.129.10">
    <property type="entry name" value="Hotdog Thioesterase"/>
    <property type="match status" value="1"/>
</dbReference>
<dbReference type="SUPFAM" id="SSF54637">
    <property type="entry name" value="Thioesterase/thiol ester dehydrase-isomerase"/>
    <property type="match status" value="1"/>
</dbReference>
<reference evidence="1 2" key="1">
    <citation type="submission" date="2019-06" db="EMBL/GenBank/DDBJ databases">
        <title>Whole genome sequence for Rhodospirillaceae sp. R148.</title>
        <authorList>
            <person name="Wang G."/>
        </authorList>
    </citation>
    <scope>NUCLEOTIDE SEQUENCE [LARGE SCALE GENOMIC DNA]</scope>
    <source>
        <strain evidence="1 2">R148</strain>
    </source>
</reference>
<dbReference type="Pfam" id="PF13279">
    <property type="entry name" value="4HBT_2"/>
    <property type="match status" value="1"/>
</dbReference>
<dbReference type="EMBL" id="VHSH01000015">
    <property type="protein sequence ID" value="TQV70812.1"/>
    <property type="molecule type" value="Genomic_DNA"/>
</dbReference>
<protein>
    <submittedName>
        <fullName evidence="1">Thioesterase-like protein</fullName>
    </submittedName>
</protein>
<dbReference type="OrthoDB" id="9803287at2"/>
<evidence type="ECO:0000313" key="1">
    <source>
        <dbReference type="EMBL" id="TQV70812.1"/>
    </source>
</evidence>
<sequence length="162" mass="18904">MEIEAPFDQHRTEVLPEWIDVNGHMNVAYYVLAFDHATDLFFDYIGLDDAYREQTGGSTFAVESYVTYQREVMLGDPLRITTQLLAYDPKRLHFFHQMYHAREGYLAATSEWLNLHIDLNIRRVAPMPEPIQRRLAAIWAKHETLDIPKEAGRSVRGIDRPE</sequence>
<dbReference type="InterPro" id="IPR029069">
    <property type="entry name" value="HotDog_dom_sf"/>
</dbReference>
<name>A0A545T0S3_9PROT</name>
<comment type="caution">
    <text evidence="1">The sequence shown here is derived from an EMBL/GenBank/DDBJ whole genome shotgun (WGS) entry which is preliminary data.</text>
</comment>